<sequence>MAGLNDPSQSFNIPLLPVFSRLPKTKSKIIKISNRIYVQLFRTRSCRKERSQVIMKQPTLPYTLQKRESKRDDVKERRLCSGVEAEGEAAREGRLVGMGIIKTRM</sequence>
<proteinExistence type="predicted"/>
<keyword evidence="2" id="KW-1185">Reference proteome</keyword>
<comment type="caution">
    <text evidence="1">The sequence shown here is derived from an EMBL/GenBank/DDBJ whole genome shotgun (WGS) entry which is preliminary data.</text>
</comment>
<evidence type="ECO:0000313" key="2">
    <source>
        <dbReference type="Proteomes" id="UP001458880"/>
    </source>
</evidence>
<organism evidence="1 2">
    <name type="scientific">Popillia japonica</name>
    <name type="common">Japanese beetle</name>
    <dbReference type="NCBI Taxonomy" id="7064"/>
    <lineage>
        <taxon>Eukaryota</taxon>
        <taxon>Metazoa</taxon>
        <taxon>Ecdysozoa</taxon>
        <taxon>Arthropoda</taxon>
        <taxon>Hexapoda</taxon>
        <taxon>Insecta</taxon>
        <taxon>Pterygota</taxon>
        <taxon>Neoptera</taxon>
        <taxon>Endopterygota</taxon>
        <taxon>Coleoptera</taxon>
        <taxon>Polyphaga</taxon>
        <taxon>Scarabaeiformia</taxon>
        <taxon>Scarabaeidae</taxon>
        <taxon>Rutelinae</taxon>
        <taxon>Popillia</taxon>
    </lineage>
</organism>
<name>A0AAW1MIW5_POPJA</name>
<dbReference type="Proteomes" id="UP001458880">
    <property type="component" value="Unassembled WGS sequence"/>
</dbReference>
<dbReference type="EMBL" id="JASPKY010000031">
    <property type="protein sequence ID" value="KAK9747330.1"/>
    <property type="molecule type" value="Genomic_DNA"/>
</dbReference>
<gene>
    <name evidence="1" type="ORF">QE152_g5302</name>
</gene>
<reference evidence="1 2" key="1">
    <citation type="journal article" date="2024" name="BMC Genomics">
        <title>De novo assembly and annotation of Popillia japonica's genome with initial clues to its potential as an invasive pest.</title>
        <authorList>
            <person name="Cucini C."/>
            <person name="Boschi S."/>
            <person name="Funari R."/>
            <person name="Cardaioli E."/>
            <person name="Iannotti N."/>
            <person name="Marturano G."/>
            <person name="Paoli F."/>
            <person name="Bruttini M."/>
            <person name="Carapelli A."/>
            <person name="Frati F."/>
            <person name="Nardi F."/>
        </authorList>
    </citation>
    <scope>NUCLEOTIDE SEQUENCE [LARGE SCALE GENOMIC DNA]</scope>
    <source>
        <strain evidence="1">DMR45628</strain>
    </source>
</reference>
<protein>
    <submittedName>
        <fullName evidence="1">Uncharacterized protein</fullName>
    </submittedName>
</protein>
<evidence type="ECO:0000313" key="1">
    <source>
        <dbReference type="EMBL" id="KAK9747330.1"/>
    </source>
</evidence>
<dbReference type="AlphaFoldDB" id="A0AAW1MIW5"/>
<accession>A0AAW1MIW5</accession>